<evidence type="ECO:0000259" key="4">
    <source>
        <dbReference type="Pfam" id="PF08341"/>
    </source>
</evidence>
<dbReference type="InterPro" id="IPR023849">
    <property type="entry name" value="TQXA_dom"/>
</dbReference>
<dbReference type="EMBL" id="BAABIK010000008">
    <property type="protein sequence ID" value="GAA4937558.1"/>
    <property type="molecule type" value="Genomic_DNA"/>
</dbReference>
<evidence type="ECO:0000256" key="2">
    <source>
        <dbReference type="SAM" id="Phobius"/>
    </source>
</evidence>
<feature type="chain" id="PRO_5046297106" description="Thioester domain-containing protein" evidence="3">
    <location>
        <begin position="29"/>
        <end position="400"/>
    </location>
</feature>
<dbReference type="InterPro" id="IPR013552">
    <property type="entry name" value="Thioester_dom"/>
</dbReference>
<name>A0ABP9GCL8_9ACTN</name>
<feature type="domain" description="Thioester" evidence="4">
    <location>
        <begin position="69"/>
        <end position="177"/>
    </location>
</feature>
<feature type="transmembrane region" description="Helical" evidence="2">
    <location>
        <begin position="372"/>
        <end position="394"/>
    </location>
</feature>
<feature type="compositionally biased region" description="Low complexity" evidence="1">
    <location>
        <begin position="321"/>
        <end position="345"/>
    </location>
</feature>
<accession>A0ABP9GCL8</accession>
<feature type="signal peptide" evidence="3">
    <location>
        <begin position="1"/>
        <end position="28"/>
    </location>
</feature>
<feature type="region of interest" description="Disordered" evidence="1">
    <location>
        <begin position="179"/>
        <end position="199"/>
    </location>
</feature>
<sequence>MSGLMRRCLAAAAAALAFAGGSAVPAAAEDLSRVAPETEQGATIRLAGGGAAETALYRLMVGDDAAVEAYCADISTSVDPQAAYAEAAWEAGAAPNAAPTAPGAVSWITAHSYPHVGLDRLREASGVAAASRAQAIAATQAAVWHHTNGVDLERERPQGSDRLPPTVRLYDYLLEGARREADSDPGATLELTPDRVEGADPAGPIGPLTVHTTSPGPVRVWVSGTREGRLTDAEGDAAEQVGDGDEFFLRLPPETPAGVATVYAEVTDARVRPGRLFVGKDGVQTQPLVVADTAVTGATASVKVDWVAEAPSSEAPPRPEPSASQAAEADAAAPPSPSSSALSAASPSASSAGVVVAEDRRPDDNLAHTGTWLGSLLILGLALVAVGAAVLYLTRHRRSM</sequence>
<keyword evidence="6" id="KW-1185">Reference proteome</keyword>
<dbReference type="Pfam" id="PF08341">
    <property type="entry name" value="TED"/>
    <property type="match status" value="1"/>
</dbReference>
<proteinExistence type="predicted"/>
<keyword evidence="2" id="KW-1133">Transmembrane helix</keyword>
<comment type="caution">
    <text evidence="5">The sequence shown here is derived from an EMBL/GenBank/DDBJ whole genome shotgun (WGS) entry which is preliminary data.</text>
</comment>
<organism evidence="5 6">
    <name type="scientific">Streptomonospora halophila</name>
    <dbReference type="NCBI Taxonomy" id="427369"/>
    <lineage>
        <taxon>Bacteria</taxon>
        <taxon>Bacillati</taxon>
        <taxon>Actinomycetota</taxon>
        <taxon>Actinomycetes</taxon>
        <taxon>Streptosporangiales</taxon>
        <taxon>Nocardiopsidaceae</taxon>
        <taxon>Streptomonospora</taxon>
    </lineage>
</organism>
<gene>
    <name evidence="5" type="ORF">GCM10023224_18320</name>
</gene>
<evidence type="ECO:0000313" key="5">
    <source>
        <dbReference type="EMBL" id="GAA4937558.1"/>
    </source>
</evidence>
<feature type="region of interest" description="Disordered" evidence="1">
    <location>
        <begin position="309"/>
        <end position="345"/>
    </location>
</feature>
<keyword evidence="3" id="KW-0732">Signal</keyword>
<dbReference type="NCBIfam" id="TIGR03934">
    <property type="entry name" value="TQXA_dom"/>
    <property type="match status" value="1"/>
</dbReference>
<keyword evidence="2" id="KW-0812">Transmembrane</keyword>
<dbReference type="Proteomes" id="UP001499993">
    <property type="component" value="Unassembled WGS sequence"/>
</dbReference>
<evidence type="ECO:0000256" key="1">
    <source>
        <dbReference type="SAM" id="MobiDB-lite"/>
    </source>
</evidence>
<evidence type="ECO:0000256" key="3">
    <source>
        <dbReference type="SAM" id="SignalP"/>
    </source>
</evidence>
<keyword evidence="2" id="KW-0472">Membrane</keyword>
<evidence type="ECO:0000313" key="6">
    <source>
        <dbReference type="Proteomes" id="UP001499993"/>
    </source>
</evidence>
<protein>
    <recommendedName>
        <fullName evidence="4">Thioester domain-containing protein</fullName>
    </recommendedName>
</protein>
<dbReference type="RefSeq" id="WP_345556248.1">
    <property type="nucleotide sequence ID" value="NZ_BAABIK010000008.1"/>
</dbReference>
<reference evidence="6" key="1">
    <citation type="journal article" date="2019" name="Int. J. Syst. Evol. Microbiol.">
        <title>The Global Catalogue of Microorganisms (GCM) 10K type strain sequencing project: providing services to taxonomists for standard genome sequencing and annotation.</title>
        <authorList>
            <consortium name="The Broad Institute Genomics Platform"/>
            <consortium name="The Broad Institute Genome Sequencing Center for Infectious Disease"/>
            <person name="Wu L."/>
            <person name="Ma J."/>
        </authorList>
    </citation>
    <scope>NUCLEOTIDE SEQUENCE [LARGE SCALE GENOMIC DNA]</scope>
    <source>
        <strain evidence="6">JCM 18123</strain>
    </source>
</reference>